<accession>A0A8J3ATY5</accession>
<dbReference type="Proteomes" id="UP000642180">
    <property type="component" value="Unassembled WGS sequence"/>
</dbReference>
<sequence length="66" mass="7538">MPREISLFGILMPSLLVVFLLSAAIHVGIDWLCGHFGVYRHVWHRSLFRLSLLVCIFGAVALLIYR</sequence>
<dbReference type="EMBL" id="BMDI01000001">
    <property type="protein sequence ID" value="GGI16787.1"/>
    <property type="molecule type" value="Genomic_DNA"/>
</dbReference>
<evidence type="ECO:0000313" key="7">
    <source>
        <dbReference type="Proteomes" id="UP000642180"/>
    </source>
</evidence>
<keyword evidence="2 5" id="KW-0812">Transmembrane</keyword>
<dbReference type="InterPro" id="IPR012451">
    <property type="entry name" value="DUF1656"/>
</dbReference>
<keyword evidence="7" id="KW-1185">Reference proteome</keyword>
<feature type="transmembrane region" description="Helical" evidence="5">
    <location>
        <begin position="7"/>
        <end position="27"/>
    </location>
</feature>
<dbReference type="AlphaFoldDB" id="A0A8J3ATY5"/>
<name>A0A8J3ATY5_9BURK</name>
<proteinExistence type="predicted"/>
<keyword evidence="4 5" id="KW-0472">Membrane</keyword>
<comment type="caution">
    <text evidence="6">The sequence shown here is derived from an EMBL/GenBank/DDBJ whole genome shotgun (WGS) entry which is preliminary data.</text>
</comment>
<dbReference type="RefSeq" id="WP_188379766.1">
    <property type="nucleotide sequence ID" value="NZ_BMDI01000001.1"/>
</dbReference>
<evidence type="ECO:0000256" key="2">
    <source>
        <dbReference type="ARBA" id="ARBA00022692"/>
    </source>
</evidence>
<evidence type="ECO:0000256" key="3">
    <source>
        <dbReference type="ARBA" id="ARBA00022989"/>
    </source>
</evidence>
<protein>
    <submittedName>
        <fullName evidence="6">DUF1656 domain-containing protein</fullName>
    </submittedName>
</protein>
<gene>
    <name evidence="6" type="ORF">GCM10008066_05710</name>
</gene>
<dbReference type="Pfam" id="PF07869">
    <property type="entry name" value="DUF1656"/>
    <property type="match status" value="1"/>
</dbReference>
<evidence type="ECO:0000256" key="4">
    <source>
        <dbReference type="ARBA" id="ARBA00023136"/>
    </source>
</evidence>
<feature type="transmembrane region" description="Helical" evidence="5">
    <location>
        <begin position="47"/>
        <end position="65"/>
    </location>
</feature>
<reference evidence="7" key="1">
    <citation type="journal article" date="2019" name="Int. J. Syst. Evol. Microbiol.">
        <title>The Global Catalogue of Microorganisms (GCM) 10K type strain sequencing project: providing services to taxonomists for standard genome sequencing and annotation.</title>
        <authorList>
            <consortium name="The Broad Institute Genomics Platform"/>
            <consortium name="The Broad Institute Genome Sequencing Center for Infectious Disease"/>
            <person name="Wu L."/>
            <person name="Ma J."/>
        </authorList>
    </citation>
    <scope>NUCLEOTIDE SEQUENCE [LARGE SCALE GENOMIC DNA]</scope>
    <source>
        <strain evidence="7">CCM 2767</strain>
    </source>
</reference>
<evidence type="ECO:0000256" key="5">
    <source>
        <dbReference type="SAM" id="Phobius"/>
    </source>
</evidence>
<evidence type="ECO:0000256" key="1">
    <source>
        <dbReference type="ARBA" id="ARBA00022475"/>
    </source>
</evidence>
<organism evidence="6 7">
    <name type="scientific">Oxalicibacterium faecigallinarum</name>
    <dbReference type="NCBI Taxonomy" id="573741"/>
    <lineage>
        <taxon>Bacteria</taxon>
        <taxon>Pseudomonadati</taxon>
        <taxon>Pseudomonadota</taxon>
        <taxon>Betaproteobacteria</taxon>
        <taxon>Burkholderiales</taxon>
        <taxon>Oxalobacteraceae</taxon>
        <taxon>Oxalicibacterium</taxon>
    </lineage>
</organism>
<keyword evidence="1" id="KW-1003">Cell membrane</keyword>
<keyword evidence="3 5" id="KW-1133">Transmembrane helix</keyword>
<evidence type="ECO:0000313" key="6">
    <source>
        <dbReference type="EMBL" id="GGI16787.1"/>
    </source>
</evidence>